<dbReference type="InterPro" id="IPR050158">
    <property type="entry name" value="Ubiquitin_ubiquitin-like"/>
</dbReference>
<dbReference type="InterPro" id="IPR013083">
    <property type="entry name" value="Znf_RING/FYVE/PHD"/>
</dbReference>
<dbReference type="PANTHER" id="PTHR10666">
    <property type="entry name" value="UBIQUITIN"/>
    <property type="match status" value="1"/>
</dbReference>
<evidence type="ECO:0000313" key="7">
    <source>
        <dbReference type="EMBL" id="VDO28519.1"/>
    </source>
</evidence>
<dbReference type="PROSITE" id="PS50053">
    <property type="entry name" value="UBIQUITIN_2"/>
    <property type="match status" value="1"/>
</dbReference>
<organism evidence="9">
    <name type="scientific">Haemonchus placei</name>
    <name type="common">Barber's pole worm</name>
    <dbReference type="NCBI Taxonomy" id="6290"/>
    <lineage>
        <taxon>Eukaryota</taxon>
        <taxon>Metazoa</taxon>
        <taxon>Ecdysozoa</taxon>
        <taxon>Nematoda</taxon>
        <taxon>Chromadorea</taxon>
        <taxon>Rhabditida</taxon>
        <taxon>Rhabditina</taxon>
        <taxon>Rhabditomorpha</taxon>
        <taxon>Strongyloidea</taxon>
        <taxon>Trichostrongylidae</taxon>
        <taxon>Haemonchus</taxon>
    </lineage>
</organism>
<dbReference type="Gene3D" id="3.10.20.90">
    <property type="entry name" value="Phosphatidylinositol 3-kinase Catalytic Subunit, Chain A, domain 1"/>
    <property type="match status" value="1"/>
</dbReference>
<evidence type="ECO:0000256" key="4">
    <source>
        <dbReference type="PROSITE-ProRule" id="PRU00175"/>
    </source>
</evidence>
<evidence type="ECO:0000259" key="5">
    <source>
        <dbReference type="PROSITE" id="PS50053"/>
    </source>
</evidence>
<dbReference type="STRING" id="6290.A0A0N4W7Z5"/>
<gene>
    <name evidence="7" type="ORF">HPLM_LOCUS6285</name>
</gene>
<dbReference type="PROSITE" id="PS50089">
    <property type="entry name" value="ZF_RING_2"/>
    <property type="match status" value="1"/>
</dbReference>
<dbReference type="WBParaSite" id="HPLM_0000629301-mRNA-1">
    <property type="protein sequence ID" value="HPLM_0000629301-mRNA-1"/>
    <property type="gene ID" value="HPLM_0000629301"/>
</dbReference>
<dbReference type="InterPro" id="IPR017907">
    <property type="entry name" value="Znf_RING_CS"/>
</dbReference>
<accession>A0A0N4W7Z5</accession>
<keyword evidence="8" id="KW-1185">Reference proteome</keyword>
<reference evidence="7 8" key="2">
    <citation type="submission" date="2018-11" db="EMBL/GenBank/DDBJ databases">
        <authorList>
            <consortium name="Pathogen Informatics"/>
        </authorList>
    </citation>
    <scope>NUCLEOTIDE SEQUENCE [LARGE SCALE GENOMIC DNA]</scope>
    <source>
        <strain evidence="7 8">MHpl1</strain>
    </source>
</reference>
<dbReference type="GO" id="GO:0008270">
    <property type="term" value="F:zinc ion binding"/>
    <property type="evidence" value="ECO:0007669"/>
    <property type="project" value="UniProtKB-KW"/>
</dbReference>
<evidence type="ECO:0000256" key="1">
    <source>
        <dbReference type="ARBA" id="ARBA00022723"/>
    </source>
</evidence>
<feature type="domain" description="Ubiquitin-like" evidence="5">
    <location>
        <begin position="1"/>
        <end position="82"/>
    </location>
</feature>
<dbReference type="PROSITE" id="PS00518">
    <property type="entry name" value="ZF_RING_1"/>
    <property type="match status" value="1"/>
</dbReference>
<dbReference type="InterPro" id="IPR027370">
    <property type="entry name" value="Znf-RING_euk"/>
</dbReference>
<evidence type="ECO:0000259" key="6">
    <source>
        <dbReference type="PROSITE" id="PS50089"/>
    </source>
</evidence>
<sequence length="195" mass="21594">MQISVKTLTGETNTFEVEPSLSIGDVKILFNVHSKLAKGTWYPPNEQRLIFAGRQLEDNYTLSYYGIQNECELHVVGRLRGGAEASSCAPQQEIENLLTCCICIVPYRQPKVLPCQHTFCLSCLEMCMKFHIISQSGKLKCPLCRAEHSVPSGGVQAFPVSGSSLSTSECFLSQSLTLYLFNQTTLLSTFSTILL</sequence>
<keyword evidence="2 4" id="KW-0863">Zinc-finger</keyword>
<dbReference type="Proteomes" id="UP000268014">
    <property type="component" value="Unassembled WGS sequence"/>
</dbReference>
<evidence type="ECO:0000313" key="8">
    <source>
        <dbReference type="Proteomes" id="UP000268014"/>
    </source>
</evidence>
<evidence type="ECO:0000256" key="2">
    <source>
        <dbReference type="ARBA" id="ARBA00022771"/>
    </source>
</evidence>
<dbReference type="SUPFAM" id="SSF57850">
    <property type="entry name" value="RING/U-box"/>
    <property type="match status" value="1"/>
</dbReference>
<dbReference type="SUPFAM" id="SSF54236">
    <property type="entry name" value="Ubiquitin-like"/>
    <property type="match status" value="1"/>
</dbReference>
<reference evidence="9" key="1">
    <citation type="submission" date="2017-02" db="UniProtKB">
        <authorList>
            <consortium name="WormBaseParasite"/>
        </authorList>
    </citation>
    <scope>IDENTIFICATION</scope>
</reference>
<dbReference type="AlphaFoldDB" id="A0A0N4W7Z5"/>
<dbReference type="OrthoDB" id="342730at2759"/>
<dbReference type="SMART" id="SM00213">
    <property type="entry name" value="UBQ"/>
    <property type="match status" value="1"/>
</dbReference>
<evidence type="ECO:0000313" key="9">
    <source>
        <dbReference type="WBParaSite" id="HPLM_0000629301-mRNA-1"/>
    </source>
</evidence>
<dbReference type="Gene3D" id="3.30.40.10">
    <property type="entry name" value="Zinc/RING finger domain, C3HC4 (zinc finger)"/>
    <property type="match status" value="1"/>
</dbReference>
<dbReference type="InterPro" id="IPR029071">
    <property type="entry name" value="Ubiquitin-like_domsf"/>
</dbReference>
<protein>
    <submittedName>
        <fullName evidence="9">RING-type domain-containing protein</fullName>
    </submittedName>
</protein>
<dbReference type="Pfam" id="PF00240">
    <property type="entry name" value="ubiquitin"/>
    <property type="match status" value="1"/>
</dbReference>
<dbReference type="EMBL" id="UZAF01016472">
    <property type="protein sequence ID" value="VDO28519.1"/>
    <property type="molecule type" value="Genomic_DNA"/>
</dbReference>
<proteinExistence type="predicted"/>
<keyword evidence="3" id="KW-0862">Zinc</keyword>
<evidence type="ECO:0000256" key="3">
    <source>
        <dbReference type="ARBA" id="ARBA00022833"/>
    </source>
</evidence>
<dbReference type="Pfam" id="PF13445">
    <property type="entry name" value="zf-RING_UBOX"/>
    <property type="match status" value="1"/>
</dbReference>
<dbReference type="InterPro" id="IPR000626">
    <property type="entry name" value="Ubiquitin-like_dom"/>
</dbReference>
<feature type="domain" description="RING-type" evidence="6">
    <location>
        <begin position="100"/>
        <end position="145"/>
    </location>
</feature>
<dbReference type="InterPro" id="IPR001841">
    <property type="entry name" value="Znf_RING"/>
</dbReference>
<name>A0A0N4W7Z5_HAEPC</name>
<keyword evidence="1" id="KW-0479">Metal-binding</keyword>
<dbReference type="SMART" id="SM00184">
    <property type="entry name" value="RING"/>
    <property type="match status" value="1"/>
</dbReference>